<dbReference type="AlphaFoldDB" id="G1PZL6"/>
<evidence type="ECO:0000256" key="9">
    <source>
        <dbReference type="ARBA" id="ARBA00023136"/>
    </source>
</evidence>
<evidence type="ECO:0000256" key="11">
    <source>
        <dbReference type="ARBA" id="ARBA00041121"/>
    </source>
</evidence>
<protein>
    <recommendedName>
        <fullName evidence="11">Cytochrome c oxidase subunit NDUFA4</fullName>
    </recommendedName>
</protein>
<evidence type="ECO:0000256" key="12">
    <source>
        <dbReference type="SAM" id="Phobius"/>
    </source>
</evidence>
<feature type="transmembrane region" description="Helical" evidence="12">
    <location>
        <begin position="15"/>
        <end position="35"/>
    </location>
</feature>
<keyword evidence="8" id="KW-0496">Mitochondrion</keyword>
<dbReference type="Ensembl" id="ENSMLUT00000026956.1">
    <property type="protein sequence ID" value="ENSMLUP00000016898.1"/>
    <property type="gene ID" value="ENSMLUG00000024636.1"/>
</dbReference>
<reference evidence="13 14" key="1">
    <citation type="journal article" date="2011" name="Nature">
        <title>A high-resolution map of human evolutionary constraint using 29 mammals.</title>
        <authorList>
            <person name="Lindblad-Toh K."/>
            <person name="Garber M."/>
            <person name="Zuk O."/>
            <person name="Lin M.F."/>
            <person name="Parker B.J."/>
            <person name="Washietl S."/>
            <person name="Kheradpour P."/>
            <person name="Ernst J."/>
            <person name="Jordan G."/>
            <person name="Mauceli E."/>
            <person name="Ward L.D."/>
            <person name="Lowe C.B."/>
            <person name="Holloway A.K."/>
            <person name="Clamp M."/>
            <person name="Gnerre S."/>
            <person name="Alfoldi J."/>
            <person name="Beal K."/>
            <person name="Chang J."/>
            <person name="Clawson H."/>
            <person name="Cuff J."/>
            <person name="Di Palma F."/>
            <person name="Fitzgerald S."/>
            <person name="Flicek P."/>
            <person name="Guttman M."/>
            <person name="Hubisz M.J."/>
            <person name="Jaffe D.B."/>
            <person name="Jungreis I."/>
            <person name="Kent W.J."/>
            <person name="Kostka D."/>
            <person name="Lara M."/>
            <person name="Martins A.L."/>
            <person name="Massingham T."/>
            <person name="Moltke I."/>
            <person name="Raney B.J."/>
            <person name="Rasmussen M.D."/>
            <person name="Robinson J."/>
            <person name="Stark A."/>
            <person name="Vilella A.J."/>
            <person name="Wen J."/>
            <person name="Xie X."/>
            <person name="Zody M.C."/>
            <person name="Baldwin J."/>
            <person name="Bloom T."/>
            <person name="Chin C.W."/>
            <person name="Heiman D."/>
            <person name="Nicol R."/>
            <person name="Nusbaum C."/>
            <person name="Young S."/>
            <person name="Wilkinson J."/>
            <person name="Worley K.C."/>
            <person name="Kovar C.L."/>
            <person name="Muzny D.M."/>
            <person name="Gibbs R.A."/>
            <person name="Cree A."/>
            <person name="Dihn H.H."/>
            <person name="Fowler G."/>
            <person name="Jhangiani S."/>
            <person name="Joshi V."/>
            <person name="Lee S."/>
            <person name="Lewis L.R."/>
            <person name="Nazareth L.V."/>
            <person name="Okwuonu G."/>
            <person name="Santibanez J."/>
            <person name="Warren W.C."/>
            <person name="Mardis E.R."/>
            <person name="Weinstock G.M."/>
            <person name="Wilson R.K."/>
            <person name="Delehaunty K."/>
            <person name="Dooling D."/>
            <person name="Fronik C."/>
            <person name="Fulton L."/>
            <person name="Fulton B."/>
            <person name="Graves T."/>
            <person name="Minx P."/>
            <person name="Sodergren E."/>
            <person name="Birney E."/>
            <person name="Margulies E.H."/>
            <person name="Herrero J."/>
            <person name="Green E.D."/>
            <person name="Haussler D."/>
            <person name="Siepel A."/>
            <person name="Goldman N."/>
            <person name="Pollard K.S."/>
            <person name="Pedersen J.S."/>
            <person name="Lander E.S."/>
            <person name="Kellis M."/>
        </authorList>
    </citation>
    <scope>NUCLEOTIDE SEQUENCE [LARGE SCALE GENOMIC DNA]</scope>
</reference>
<evidence type="ECO:0000313" key="14">
    <source>
        <dbReference type="Proteomes" id="UP000001074"/>
    </source>
</evidence>
<dbReference type="EMBL" id="AAPE02001621">
    <property type="status" value="NOT_ANNOTATED_CDS"/>
    <property type="molecule type" value="Genomic_DNA"/>
</dbReference>
<evidence type="ECO:0000256" key="1">
    <source>
        <dbReference type="ARBA" id="ARBA00004434"/>
    </source>
</evidence>
<evidence type="ECO:0000256" key="6">
    <source>
        <dbReference type="ARBA" id="ARBA00022982"/>
    </source>
</evidence>
<reference evidence="13" key="3">
    <citation type="submission" date="2025-09" db="UniProtKB">
        <authorList>
            <consortium name="Ensembl"/>
        </authorList>
    </citation>
    <scope>IDENTIFICATION</scope>
</reference>
<comment type="subcellular location">
    <subcellularLocation>
        <location evidence="1">Mitochondrion inner membrane</location>
        <topology evidence="1">Single-pass membrane protein</topology>
    </subcellularLocation>
</comment>
<evidence type="ECO:0000256" key="7">
    <source>
        <dbReference type="ARBA" id="ARBA00022989"/>
    </source>
</evidence>
<dbReference type="Proteomes" id="UP000001074">
    <property type="component" value="Unassembled WGS sequence"/>
</dbReference>
<sequence>MLRQVLSQANKHPSLVPLLVFVGARGTVLCLALFIPDVCWDRENNLEPWNKLGPRDQHKFHSVNVDYSKLKKEGPLL</sequence>
<comment type="similarity">
    <text evidence="10">Belongs to the complex IV NDUFA4 subunit family.</text>
</comment>
<dbReference type="OMA" id="SMNIDYS"/>
<keyword evidence="6" id="KW-0249">Electron transport</keyword>
<evidence type="ECO:0000256" key="10">
    <source>
        <dbReference type="ARBA" id="ARBA00038186"/>
    </source>
</evidence>
<proteinExistence type="inferred from homology"/>
<dbReference type="HOGENOM" id="CLU_181002_0_0_1"/>
<keyword evidence="2" id="KW-0813">Transport</keyword>
<accession>G1PZL6</accession>
<keyword evidence="7 12" id="KW-1133">Transmembrane helix</keyword>
<evidence type="ECO:0000256" key="5">
    <source>
        <dbReference type="ARBA" id="ARBA00022792"/>
    </source>
</evidence>
<dbReference type="PANTHER" id="PTHR14256">
    <property type="entry name" value="NADH-UBIQUINONE OXIDOREDUCTASE MLRQ SUBUNIT"/>
    <property type="match status" value="1"/>
</dbReference>
<keyword evidence="4 12" id="KW-0812">Transmembrane</keyword>
<dbReference type="PANTHER" id="PTHR14256:SF4">
    <property type="entry name" value="CYTOCHROME C OXIDASE SUBUNIT NDUFA4"/>
    <property type="match status" value="1"/>
</dbReference>
<dbReference type="eggNOG" id="ENOG502S65P">
    <property type="taxonomic scope" value="Eukaryota"/>
</dbReference>
<keyword evidence="5" id="KW-0999">Mitochondrion inner membrane</keyword>
<evidence type="ECO:0000256" key="8">
    <source>
        <dbReference type="ARBA" id="ARBA00023128"/>
    </source>
</evidence>
<name>G1PZL6_MYOLU</name>
<evidence type="ECO:0000256" key="3">
    <source>
        <dbReference type="ARBA" id="ARBA00022660"/>
    </source>
</evidence>
<dbReference type="InterPro" id="IPR010530">
    <property type="entry name" value="B12D"/>
</dbReference>
<dbReference type="Pfam" id="PF06522">
    <property type="entry name" value="B12D"/>
    <property type="match status" value="1"/>
</dbReference>
<keyword evidence="14" id="KW-1185">Reference proteome</keyword>
<evidence type="ECO:0000313" key="13">
    <source>
        <dbReference type="Ensembl" id="ENSMLUP00000016898.1"/>
    </source>
</evidence>
<keyword evidence="3" id="KW-0679">Respiratory chain</keyword>
<reference evidence="13" key="2">
    <citation type="submission" date="2025-08" db="UniProtKB">
        <authorList>
            <consortium name="Ensembl"/>
        </authorList>
    </citation>
    <scope>IDENTIFICATION</scope>
</reference>
<gene>
    <name evidence="13" type="primary">LOC102427570</name>
</gene>
<dbReference type="GeneTree" id="ENSGT00940000154268"/>
<dbReference type="GO" id="GO:0005743">
    <property type="term" value="C:mitochondrial inner membrane"/>
    <property type="evidence" value="ECO:0007669"/>
    <property type="project" value="UniProtKB-SubCell"/>
</dbReference>
<organism evidence="13 14">
    <name type="scientific">Myotis lucifugus</name>
    <name type="common">Little brown bat</name>
    <dbReference type="NCBI Taxonomy" id="59463"/>
    <lineage>
        <taxon>Eukaryota</taxon>
        <taxon>Metazoa</taxon>
        <taxon>Chordata</taxon>
        <taxon>Craniata</taxon>
        <taxon>Vertebrata</taxon>
        <taxon>Euteleostomi</taxon>
        <taxon>Mammalia</taxon>
        <taxon>Eutheria</taxon>
        <taxon>Laurasiatheria</taxon>
        <taxon>Chiroptera</taxon>
        <taxon>Yangochiroptera</taxon>
        <taxon>Vespertilionidae</taxon>
        <taxon>Myotis</taxon>
    </lineage>
</organism>
<evidence type="ECO:0000256" key="2">
    <source>
        <dbReference type="ARBA" id="ARBA00022448"/>
    </source>
</evidence>
<dbReference type="InParanoid" id="G1PZL6"/>
<evidence type="ECO:0000256" key="4">
    <source>
        <dbReference type="ARBA" id="ARBA00022692"/>
    </source>
</evidence>
<keyword evidence="9 12" id="KW-0472">Membrane</keyword>
<dbReference type="STRING" id="59463.ENSMLUP00000016898"/>